<evidence type="ECO:0000313" key="3">
    <source>
        <dbReference type="Proteomes" id="UP000192132"/>
    </source>
</evidence>
<gene>
    <name evidence="2" type="ORF">BKE30_02950</name>
</gene>
<keyword evidence="3" id="KW-1185">Reference proteome</keyword>
<name>A0A1S8CWT9_9GAMM</name>
<sequence>MNKQSSPQQSQAQQKRNQPNSPQQNIAQNHQSQQNGQQQFGNAGHHEEARQLKAEHQRELDTADHRTGNFRESDPEQARQEAAQHGNKNA</sequence>
<dbReference type="EMBL" id="MLCN01000007">
    <property type="protein sequence ID" value="ONG41808.1"/>
    <property type="molecule type" value="Genomic_DNA"/>
</dbReference>
<evidence type="ECO:0000256" key="1">
    <source>
        <dbReference type="SAM" id="MobiDB-lite"/>
    </source>
</evidence>
<evidence type="ECO:0000313" key="2">
    <source>
        <dbReference type="EMBL" id="ONG41808.1"/>
    </source>
</evidence>
<dbReference type="Proteomes" id="UP000192132">
    <property type="component" value="Unassembled WGS sequence"/>
</dbReference>
<accession>A0A1S8CWT9</accession>
<feature type="compositionally biased region" description="Basic and acidic residues" evidence="1">
    <location>
        <begin position="44"/>
        <end position="79"/>
    </location>
</feature>
<reference evidence="2 3" key="1">
    <citation type="submission" date="2016-10" db="EMBL/GenBank/DDBJ databases">
        <title>Draft Genome sequence of Alkanindiges sp. strain H1.</title>
        <authorList>
            <person name="Subhash Y."/>
            <person name="Lee S."/>
        </authorList>
    </citation>
    <scope>NUCLEOTIDE SEQUENCE [LARGE SCALE GENOMIC DNA]</scope>
    <source>
        <strain evidence="2 3">H1</strain>
    </source>
</reference>
<organism evidence="2 3">
    <name type="scientific">Alkanindiges hydrocarboniclasticus</name>
    <dbReference type="NCBI Taxonomy" id="1907941"/>
    <lineage>
        <taxon>Bacteria</taxon>
        <taxon>Pseudomonadati</taxon>
        <taxon>Pseudomonadota</taxon>
        <taxon>Gammaproteobacteria</taxon>
        <taxon>Moraxellales</taxon>
        <taxon>Moraxellaceae</taxon>
        <taxon>Alkanindiges</taxon>
    </lineage>
</organism>
<dbReference type="RefSeq" id="WP_076877178.1">
    <property type="nucleotide sequence ID" value="NZ_MLCN01000007.1"/>
</dbReference>
<proteinExistence type="predicted"/>
<comment type="caution">
    <text evidence="2">The sequence shown here is derived from an EMBL/GenBank/DDBJ whole genome shotgun (WGS) entry which is preliminary data.</text>
</comment>
<dbReference type="AlphaFoldDB" id="A0A1S8CWT9"/>
<feature type="compositionally biased region" description="Low complexity" evidence="1">
    <location>
        <begin position="1"/>
        <end position="43"/>
    </location>
</feature>
<protein>
    <submittedName>
        <fullName evidence="2">Uncharacterized protein</fullName>
    </submittedName>
</protein>
<feature type="region of interest" description="Disordered" evidence="1">
    <location>
        <begin position="1"/>
        <end position="90"/>
    </location>
</feature>